<dbReference type="InterPro" id="IPR041698">
    <property type="entry name" value="Methyltransf_25"/>
</dbReference>
<dbReference type="GO" id="GO:0032259">
    <property type="term" value="P:methylation"/>
    <property type="evidence" value="ECO:0007669"/>
    <property type="project" value="UniProtKB-KW"/>
</dbReference>
<dbReference type="Gene3D" id="3.40.50.150">
    <property type="entry name" value="Vaccinia Virus protein VP39"/>
    <property type="match status" value="1"/>
</dbReference>
<dbReference type="PANTHER" id="PTHR43591:SF24">
    <property type="entry name" value="2-METHOXY-6-POLYPRENYL-1,4-BENZOQUINOL METHYLASE, MITOCHONDRIAL"/>
    <property type="match status" value="1"/>
</dbReference>
<dbReference type="CDD" id="cd02440">
    <property type="entry name" value="AdoMet_MTases"/>
    <property type="match status" value="1"/>
</dbReference>
<dbReference type="PANTHER" id="PTHR43591">
    <property type="entry name" value="METHYLTRANSFERASE"/>
    <property type="match status" value="1"/>
</dbReference>
<dbReference type="Pfam" id="PF13649">
    <property type="entry name" value="Methyltransf_25"/>
    <property type="match status" value="1"/>
</dbReference>
<name>A0A1H1NBC1_9MICO</name>
<dbReference type="RefSeq" id="WP_092666186.1">
    <property type="nucleotide sequence ID" value="NZ_LT629734.1"/>
</dbReference>
<protein>
    <submittedName>
        <fullName evidence="2">Methyltransferase domain-containing protein</fullName>
    </submittedName>
</protein>
<sequence>MDTIPAAVTTAAPELKAKHAAMWAMGDYPAVAREVIPALGPRLVDAVGVAAGERVLDIAAGDGNASIPAAERGASVVASDLTPALLEAGRAKSAGAGLDITWQAADAEALPFDDGAFDVAISCVGLMFAPFHAPVAAELTRVVRRGGRIGLIAWTTEGFIGQMFAAMKPFAPPPPEGAQPPVLWGDEEHVRELLRERVELRLAREQLDVSAFASGAAFRDFFKATYGPTIAAYRAIAEQPERVAELDAALAELGDRHLEDGLMRWEYLLTTGTVR</sequence>
<dbReference type="STRING" id="684552.SAMN04489719_1223"/>
<evidence type="ECO:0000313" key="2">
    <source>
        <dbReference type="EMBL" id="SDR96208.1"/>
    </source>
</evidence>
<dbReference type="EMBL" id="LT629734">
    <property type="protein sequence ID" value="SDR96208.1"/>
    <property type="molecule type" value="Genomic_DNA"/>
</dbReference>
<keyword evidence="2" id="KW-0808">Transferase</keyword>
<evidence type="ECO:0000259" key="1">
    <source>
        <dbReference type="Pfam" id="PF13649"/>
    </source>
</evidence>
<dbReference type="OrthoDB" id="9795634at2"/>
<keyword evidence="2" id="KW-0489">Methyltransferase</keyword>
<dbReference type="GO" id="GO:0008168">
    <property type="term" value="F:methyltransferase activity"/>
    <property type="evidence" value="ECO:0007669"/>
    <property type="project" value="UniProtKB-KW"/>
</dbReference>
<dbReference type="InterPro" id="IPR029063">
    <property type="entry name" value="SAM-dependent_MTases_sf"/>
</dbReference>
<proteinExistence type="predicted"/>
<organism evidence="2 3">
    <name type="scientific">Agrococcus carbonis</name>
    <dbReference type="NCBI Taxonomy" id="684552"/>
    <lineage>
        <taxon>Bacteria</taxon>
        <taxon>Bacillati</taxon>
        <taxon>Actinomycetota</taxon>
        <taxon>Actinomycetes</taxon>
        <taxon>Micrococcales</taxon>
        <taxon>Microbacteriaceae</taxon>
        <taxon>Agrococcus</taxon>
    </lineage>
</organism>
<dbReference type="Proteomes" id="UP000199649">
    <property type="component" value="Chromosome I"/>
</dbReference>
<evidence type="ECO:0000313" key="3">
    <source>
        <dbReference type="Proteomes" id="UP000199649"/>
    </source>
</evidence>
<keyword evidence="3" id="KW-1185">Reference proteome</keyword>
<feature type="domain" description="Methyltransferase" evidence="1">
    <location>
        <begin position="55"/>
        <end position="147"/>
    </location>
</feature>
<gene>
    <name evidence="2" type="ORF">SAMN04489719_1223</name>
</gene>
<reference evidence="3" key="1">
    <citation type="submission" date="2016-10" db="EMBL/GenBank/DDBJ databases">
        <authorList>
            <person name="Varghese N."/>
            <person name="Submissions S."/>
        </authorList>
    </citation>
    <scope>NUCLEOTIDE SEQUENCE [LARGE SCALE GENOMIC DNA]</scope>
    <source>
        <strain evidence="3">DSM 22965</strain>
    </source>
</reference>
<dbReference type="SUPFAM" id="SSF53335">
    <property type="entry name" value="S-adenosyl-L-methionine-dependent methyltransferases"/>
    <property type="match status" value="1"/>
</dbReference>
<dbReference type="AlphaFoldDB" id="A0A1H1NBC1"/>
<accession>A0A1H1NBC1</accession>